<reference evidence="1" key="1">
    <citation type="submission" date="2018-06" db="EMBL/GenBank/DDBJ databases">
        <authorList>
            <person name="Zhirakovskaya E."/>
        </authorList>
    </citation>
    <scope>NUCLEOTIDE SEQUENCE</scope>
</reference>
<proteinExistence type="predicted"/>
<name>A0A3B0U302_9ZZZZ</name>
<dbReference type="EMBL" id="UOER01000154">
    <property type="protein sequence ID" value="VAW22723.1"/>
    <property type="molecule type" value="Genomic_DNA"/>
</dbReference>
<protein>
    <submittedName>
        <fullName evidence="1">Uncharacterized protein</fullName>
    </submittedName>
</protein>
<accession>A0A3B0U302</accession>
<sequence>MQKTHQKHSIKNKSLLKKIPFLDKILRKNQPKHTSENYSEMVNSFYGKIKNTK</sequence>
<evidence type="ECO:0000313" key="1">
    <source>
        <dbReference type="EMBL" id="VAW22723.1"/>
    </source>
</evidence>
<organism evidence="1">
    <name type="scientific">hydrothermal vent metagenome</name>
    <dbReference type="NCBI Taxonomy" id="652676"/>
    <lineage>
        <taxon>unclassified sequences</taxon>
        <taxon>metagenomes</taxon>
        <taxon>ecological metagenomes</taxon>
    </lineage>
</organism>
<dbReference type="AlphaFoldDB" id="A0A3B0U302"/>
<gene>
    <name evidence="1" type="ORF">MNBD_BACTEROID04-8</name>
</gene>